<dbReference type="OrthoDB" id="3261081at2759"/>
<feature type="compositionally biased region" description="Polar residues" evidence="1">
    <location>
        <begin position="253"/>
        <end position="268"/>
    </location>
</feature>
<evidence type="ECO:0000313" key="2">
    <source>
        <dbReference type="EMBL" id="KIK56568.1"/>
    </source>
</evidence>
<sequence length="330" mass="35354">MSKTETSATNQPQSPPKLPRSPSSPSFKHKPPAISTVASSLLSKVRRSATALSPIHSHSRRPSEESESSSEEERDKAEEGTRTEGTRAANPITSSPQSMFTLPTTPTKNRRARSSTWTCSSSELPPLTRTSSDSQKERVECKDTFVCTGGVNLPLLLRLTKARLFEDAENRAGIGMGFGGGKKIALDSERWTCTISGPPPLIPTTLSPPTSPRFPSPQPTAAPATSPPATSRSSSLPTSPFSSPGKPRRRDSGSTWTGKANSTGSSTSLANRKYKVHIHYAAYATVVDTTSTSPVTPRTPDYHQPVELDRAKEGSVRGLMTIVSRKEPGS</sequence>
<feature type="compositionally biased region" description="Low complexity" evidence="1">
    <location>
        <begin position="221"/>
        <end position="244"/>
    </location>
</feature>
<proteinExistence type="predicted"/>
<feature type="region of interest" description="Disordered" evidence="1">
    <location>
        <begin position="196"/>
        <end position="268"/>
    </location>
</feature>
<evidence type="ECO:0000313" key="3">
    <source>
        <dbReference type="Proteomes" id="UP000053593"/>
    </source>
</evidence>
<keyword evidence="3" id="KW-1185">Reference proteome</keyword>
<dbReference type="Proteomes" id="UP000053593">
    <property type="component" value="Unassembled WGS sequence"/>
</dbReference>
<accession>A0A0D0CMV3</accession>
<dbReference type="EMBL" id="KN834796">
    <property type="protein sequence ID" value="KIK56568.1"/>
    <property type="molecule type" value="Genomic_DNA"/>
</dbReference>
<name>A0A0D0CMV3_9AGAR</name>
<dbReference type="HOGENOM" id="CLU_842131_0_0_1"/>
<organism evidence="2 3">
    <name type="scientific">Collybiopsis luxurians FD-317 M1</name>
    <dbReference type="NCBI Taxonomy" id="944289"/>
    <lineage>
        <taxon>Eukaryota</taxon>
        <taxon>Fungi</taxon>
        <taxon>Dikarya</taxon>
        <taxon>Basidiomycota</taxon>
        <taxon>Agaricomycotina</taxon>
        <taxon>Agaricomycetes</taxon>
        <taxon>Agaricomycetidae</taxon>
        <taxon>Agaricales</taxon>
        <taxon>Marasmiineae</taxon>
        <taxon>Omphalotaceae</taxon>
        <taxon>Collybiopsis</taxon>
        <taxon>Collybiopsis luxurians</taxon>
    </lineage>
</organism>
<feature type="compositionally biased region" description="Pro residues" evidence="1">
    <location>
        <begin position="209"/>
        <end position="220"/>
    </location>
</feature>
<feature type="compositionally biased region" description="Polar residues" evidence="1">
    <location>
        <begin position="1"/>
        <end position="11"/>
    </location>
</feature>
<protein>
    <submittedName>
        <fullName evidence="2">Uncharacterized protein</fullName>
    </submittedName>
</protein>
<dbReference type="AlphaFoldDB" id="A0A0D0CMV3"/>
<gene>
    <name evidence="2" type="ORF">GYMLUDRAFT_46910</name>
</gene>
<feature type="compositionally biased region" description="Polar residues" evidence="1">
    <location>
        <begin position="114"/>
        <end position="133"/>
    </location>
</feature>
<reference evidence="2 3" key="1">
    <citation type="submission" date="2014-04" db="EMBL/GenBank/DDBJ databases">
        <title>Evolutionary Origins and Diversification of the Mycorrhizal Mutualists.</title>
        <authorList>
            <consortium name="DOE Joint Genome Institute"/>
            <consortium name="Mycorrhizal Genomics Consortium"/>
            <person name="Kohler A."/>
            <person name="Kuo A."/>
            <person name="Nagy L.G."/>
            <person name="Floudas D."/>
            <person name="Copeland A."/>
            <person name="Barry K.W."/>
            <person name="Cichocki N."/>
            <person name="Veneault-Fourrey C."/>
            <person name="LaButti K."/>
            <person name="Lindquist E.A."/>
            <person name="Lipzen A."/>
            <person name="Lundell T."/>
            <person name="Morin E."/>
            <person name="Murat C."/>
            <person name="Riley R."/>
            <person name="Ohm R."/>
            <person name="Sun H."/>
            <person name="Tunlid A."/>
            <person name="Henrissat B."/>
            <person name="Grigoriev I.V."/>
            <person name="Hibbett D.S."/>
            <person name="Martin F."/>
        </authorList>
    </citation>
    <scope>NUCLEOTIDE SEQUENCE [LARGE SCALE GENOMIC DNA]</scope>
    <source>
        <strain evidence="2 3">FD-317 M1</strain>
    </source>
</reference>
<feature type="compositionally biased region" description="Polar residues" evidence="1">
    <location>
        <begin position="91"/>
        <end position="107"/>
    </location>
</feature>
<feature type="compositionally biased region" description="Basic and acidic residues" evidence="1">
    <location>
        <begin position="71"/>
        <end position="85"/>
    </location>
</feature>
<feature type="region of interest" description="Disordered" evidence="1">
    <location>
        <begin position="1"/>
        <end position="135"/>
    </location>
</feature>
<evidence type="ECO:0000256" key="1">
    <source>
        <dbReference type="SAM" id="MobiDB-lite"/>
    </source>
</evidence>